<feature type="domain" description="GST N-terminal" evidence="2">
    <location>
        <begin position="7"/>
        <end position="111"/>
    </location>
</feature>
<dbReference type="PANTHER" id="PTHR44051:SF8">
    <property type="entry name" value="GLUTATHIONE S-TRANSFERASE GSTA"/>
    <property type="match status" value="1"/>
</dbReference>
<dbReference type="Gene3D" id="3.40.30.10">
    <property type="entry name" value="Glutaredoxin"/>
    <property type="match status" value="1"/>
</dbReference>
<dbReference type="SUPFAM" id="SSF47616">
    <property type="entry name" value="GST C-terminal domain-like"/>
    <property type="match status" value="1"/>
</dbReference>
<dbReference type="Gene3D" id="1.20.1050.10">
    <property type="match status" value="1"/>
</dbReference>
<organism evidence="4 5">
    <name type="scientific">Leucocoprinus birnbaumii</name>
    <dbReference type="NCBI Taxonomy" id="56174"/>
    <lineage>
        <taxon>Eukaryota</taxon>
        <taxon>Fungi</taxon>
        <taxon>Dikarya</taxon>
        <taxon>Basidiomycota</taxon>
        <taxon>Agaricomycotina</taxon>
        <taxon>Agaricomycetes</taxon>
        <taxon>Agaricomycetidae</taxon>
        <taxon>Agaricales</taxon>
        <taxon>Agaricineae</taxon>
        <taxon>Agaricaceae</taxon>
        <taxon>Leucocoprinus</taxon>
    </lineage>
</organism>
<dbReference type="PANTHER" id="PTHR44051">
    <property type="entry name" value="GLUTATHIONE S-TRANSFERASE-RELATED"/>
    <property type="match status" value="1"/>
</dbReference>
<dbReference type="PROSITE" id="PS50405">
    <property type="entry name" value="GST_CTER"/>
    <property type="match status" value="1"/>
</dbReference>
<reference evidence="4" key="1">
    <citation type="submission" date="2022-07" db="EMBL/GenBank/DDBJ databases">
        <title>Genome Sequence of Leucocoprinus birnbaumii.</title>
        <authorList>
            <person name="Buettner E."/>
        </authorList>
    </citation>
    <scope>NUCLEOTIDE SEQUENCE</scope>
    <source>
        <strain evidence="4">VT141</strain>
    </source>
</reference>
<evidence type="ECO:0000259" key="2">
    <source>
        <dbReference type="PROSITE" id="PS50404"/>
    </source>
</evidence>
<dbReference type="Pfam" id="PF22041">
    <property type="entry name" value="GST_C_7"/>
    <property type="match status" value="1"/>
</dbReference>
<dbReference type="SUPFAM" id="SSF52833">
    <property type="entry name" value="Thioredoxin-like"/>
    <property type="match status" value="1"/>
</dbReference>
<keyword evidence="5" id="KW-1185">Reference proteome</keyword>
<dbReference type="InterPro" id="IPR010987">
    <property type="entry name" value="Glutathione-S-Trfase_C-like"/>
</dbReference>
<dbReference type="AlphaFoldDB" id="A0AAD5YK39"/>
<evidence type="ECO:0000256" key="1">
    <source>
        <dbReference type="ARBA" id="ARBA00007409"/>
    </source>
</evidence>
<feature type="domain" description="GST C-terminal" evidence="3">
    <location>
        <begin position="115"/>
        <end position="268"/>
    </location>
</feature>
<evidence type="ECO:0000313" key="5">
    <source>
        <dbReference type="Proteomes" id="UP001213000"/>
    </source>
</evidence>
<comment type="caution">
    <text evidence="4">The sequence shown here is derived from an EMBL/GenBank/DDBJ whole genome shotgun (WGS) entry which is preliminary data.</text>
</comment>
<dbReference type="EMBL" id="JANIEX010002002">
    <property type="protein sequence ID" value="KAJ3552797.1"/>
    <property type="molecule type" value="Genomic_DNA"/>
</dbReference>
<protein>
    <recommendedName>
        <fullName evidence="6">GST N-terminal domain-containing protein</fullName>
    </recommendedName>
</protein>
<name>A0AAD5YK39_9AGAR</name>
<dbReference type="Pfam" id="PF13409">
    <property type="entry name" value="GST_N_2"/>
    <property type="match status" value="1"/>
</dbReference>
<dbReference type="Proteomes" id="UP001213000">
    <property type="component" value="Unassembled WGS sequence"/>
</dbReference>
<comment type="similarity">
    <text evidence="1">Belongs to the GST superfamily.</text>
</comment>
<evidence type="ECO:0008006" key="6">
    <source>
        <dbReference type="Google" id="ProtNLM"/>
    </source>
</evidence>
<gene>
    <name evidence="4" type="ORF">NP233_g12789</name>
</gene>
<evidence type="ECO:0000313" key="4">
    <source>
        <dbReference type="EMBL" id="KAJ3552797.1"/>
    </source>
</evidence>
<sequence length="268" mass="30398">MIIFYDIAAKENKGTWSPNTWKIRYVLNYKKLPYKTVYLEYPDIAPILSSLGIPPSGRTSTGQGIYTCPSIIDDHLDFDSTQNVQMSPQPTFVTDSYNIAEYLEATYPSTPRIFPSGSEALQKAFYDNVSALIGPPWSKTHLSPLILPAIPQNILNPISAEHFIRTRTESFGPLEELDKQAREEQWKKVEDSFKVLDRWMSKNNTQNGGEWVMGDTITFADFAIAGLLNGARVVLGEESEDWQKMMGWCGGKWKRFMDGLKEYSCVDN</sequence>
<dbReference type="PROSITE" id="PS50404">
    <property type="entry name" value="GST_NTER"/>
    <property type="match status" value="1"/>
</dbReference>
<dbReference type="InterPro" id="IPR004045">
    <property type="entry name" value="Glutathione_S-Trfase_N"/>
</dbReference>
<proteinExistence type="inferred from homology"/>
<dbReference type="InterPro" id="IPR036249">
    <property type="entry name" value="Thioredoxin-like_sf"/>
</dbReference>
<dbReference type="InterPro" id="IPR054416">
    <property type="entry name" value="GST_UstS-like_C"/>
</dbReference>
<evidence type="ECO:0000259" key="3">
    <source>
        <dbReference type="PROSITE" id="PS50405"/>
    </source>
</evidence>
<dbReference type="InterPro" id="IPR036282">
    <property type="entry name" value="Glutathione-S-Trfase_C_sf"/>
</dbReference>
<accession>A0AAD5YK39</accession>